<comment type="caution">
    <text evidence="1">The sequence shown here is derived from an EMBL/GenBank/DDBJ whole genome shotgun (WGS) entry which is preliminary data.</text>
</comment>
<sequence length="144" mass="16104">MCAGAFVAPLGLSEELKSAFLISRHYQASGVEPTGSKTIAGAFRRRCFVFFVRLCRATLTATRFPVIRRHGSQIFASKKLNWKYLRQISSGVICWRETEDGGEERGHGRRERHDVFGRIRATSAVKCAKKEKEGRGGGEVGRWG</sequence>
<protein>
    <submittedName>
        <fullName evidence="1">Uncharacterized protein</fullName>
    </submittedName>
</protein>
<name>A0AA38M8X3_9CUCU</name>
<gene>
    <name evidence="1" type="ORF">Zmor_019930</name>
</gene>
<proteinExistence type="predicted"/>
<dbReference type="Proteomes" id="UP001168821">
    <property type="component" value="Unassembled WGS sequence"/>
</dbReference>
<dbReference type="AlphaFoldDB" id="A0AA38M8X3"/>
<reference evidence="1" key="1">
    <citation type="journal article" date="2023" name="G3 (Bethesda)">
        <title>Whole genome assemblies of Zophobas morio and Tenebrio molitor.</title>
        <authorList>
            <person name="Kaur S."/>
            <person name="Stinson S.A."/>
            <person name="diCenzo G.C."/>
        </authorList>
    </citation>
    <scope>NUCLEOTIDE SEQUENCE</scope>
    <source>
        <strain evidence="1">QUZm001</strain>
    </source>
</reference>
<dbReference type="EMBL" id="JALNTZ010000006">
    <property type="protein sequence ID" value="KAJ3648095.1"/>
    <property type="molecule type" value="Genomic_DNA"/>
</dbReference>
<accession>A0AA38M8X3</accession>
<evidence type="ECO:0000313" key="2">
    <source>
        <dbReference type="Proteomes" id="UP001168821"/>
    </source>
</evidence>
<keyword evidence="2" id="KW-1185">Reference proteome</keyword>
<organism evidence="1 2">
    <name type="scientific">Zophobas morio</name>
    <dbReference type="NCBI Taxonomy" id="2755281"/>
    <lineage>
        <taxon>Eukaryota</taxon>
        <taxon>Metazoa</taxon>
        <taxon>Ecdysozoa</taxon>
        <taxon>Arthropoda</taxon>
        <taxon>Hexapoda</taxon>
        <taxon>Insecta</taxon>
        <taxon>Pterygota</taxon>
        <taxon>Neoptera</taxon>
        <taxon>Endopterygota</taxon>
        <taxon>Coleoptera</taxon>
        <taxon>Polyphaga</taxon>
        <taxon>Cucujiformia</taxon>
        <taxon>Tenebrionidae</taxon>
        <taxon>Zophobas</taxon>
    </lineage>
</organism>
<evidence type="ECO:0000313" key="1">
    <source>
        <dbReference type="EMBL" id="KAJ3648095.1"/>
    </source>
</evidence>